<keyword evidence="3" id="KW-1185">Reference proteome</keyword>
<name>A0A285SVP3_9RHOB</name>
<dbReference type="AlphaFoldDB" id="A0A285SVP3"/>
<dbReference type="EMBL" id="OBMT01000009">
    <property type="protein sequence ID" value="SOC12062.1"/>
    <property type="molecule type" value="Genomic_DNA"/>
</dbReference>
<evidence type="ECO:0000256" key="1">
    <source>
        <dbReference type="SAM" id="MobiDB-lite"/>
    </source>
</evidence>
<accession>A0A285SVP3</accession>
<gene>
    <name evidence="2" type="ORF">SAMN05877831_109112</name>
</gene>
<evidence type="ECO:0000313" key="3">
    <source>
        <dbReference type="Proteomes" id="UP000219111"/>
    </source>
</evidence>
<protein>
    <submittedName>
        <fullName evidence="2">Uncharacterized protein</fullName>
    </submittedName>
</protein>
<evidence type="ECO:0000313" key="2">
    <source>
        <dbReference type="EMBL" id="SOC12062.1"/>
    </source>
</evidence>
<proteinExistence type="predicted"/>
<reference evidence="3" key="1">
    <citation type="submission" date="2017-08" db="EMBL/GenBank/DDBJ databases">
        <authorList>
            <person name="Varghese N."/>
            <person name="Submissions S."/>
        </authorList>
    </citation>
    <scope>NUCLEOTIDE SEQUENCE [LARGE SCALE GENOMIC DNA]</scope>
    <source>
        <strain evidence="3">JA276</strain>
    </source>
</reference>
<feature type="region of interest" description="Disordered" evidence="1">
    <location>
        <begin position="56"/>
        <end position="83"/>
    </location>
</feature>
<dbReference type="RefSeq" id="WP_097070559.1">
    <property type="nucleotide sequence ID" value="NZ_OBMT01000009.1"/>
</dbReference>
<sequence length="83" mass="8003">MGRILQAVIVLVALAALGVLGYAYFGDMEADPVQTRAPVTLPGLVPEAPAAALPAAPAAPSVPESAPVFGGTPAAPAEAAGGN</sequence>
<organism evidence="2 3">
    <name type="scientific">Rhodobacter maris</name>
    <dbReference type="NCBI Taxonomy" id="446682"/>
    <lineage>
        <taxon>Bacteria</taxon>
        <taxon>Pseudomonadati</taxon>
        <taxon>Pseudomonadota</taxon>
        <taxon>Alphaproteobacteria</taxon>
        <taxon>Rhodobacterales</taxon>
        <taxon>Rhodobacter group</taxon>
        <taxon>Rhodobacter</taxon>
    </lineage>
</organism>
<dbReference type="Proteomes" id="UP000219111">
    <property type="component" value="Unassembled WGS sequence"/>
</dbReference>